<dbReference type="AlphaFoldDB" id="A0AAD1C2W2"/>
<keyword evidence="2" id="KW-0449">Lipoprotein</keyword>
<keyword evidence="1" id="KW-0732">Signal</keyword>
<dbReference type="Pfam" id="PF03923">
    <property type="entry name" value="Lipoprotein_16"/>
    <property type="match status" value="1"/>
</dbReference>
<dbReference type="RefSeq" id="WP_003456649.1">
    <property type="nucleotide sequence ID" value="NZ_AJMR01000229.1"/>
</dbReference>
<evidence type="ECO:0000313" key="2">
    <source>
        <dbReference type="EMBL" id="BAU76459.1"/>
    </source>
</evidence>
<feature type="signal peptide" evidence="1">
    <location>
        <begin position="1"/>
        <end position="21"/>
    </location>
</feature>
<dbReference type="KEGG" id="pfuw:KF707C_47710"/>
<organism evidence="2 3">
    <name type="scientific">Metapseudomonas furukawaii</name>
    <name type="common">Pseudomonas furukawaii</name>
    <dbReference type="NCBI Taxonomy" id="1149133"/>
    <lineage>
        <taxon>Bacteria</taxon>
        <taxon>Pseudomonadati</taxon>
        <taxon>Pseudomonadota</taxon>
        <taxon>Gammaproteobacteria</taxon>
        <taxon>Pseudomonadales</taxon>
        <taxon>Pseudomonadaceae</taxon>
        <taxon>Metapseudomonas</taxon>
    </lineage>
</organism>
<gene>
    <name evidence="2" type="ORF">KF707C_47710</name>
</gene>
<dbReference type="InterPro" id="IPR005619">
    <property type="entry name" value="Uncharacterised_YajG"/>
</dbReference>
<reference evidence="2 3" key="2">
    <citation type="journal article" date="2017" name="Int. J. Syst. Evol. Microbiol.">
        <title>Pseudomonas furukawaii sp. nov., a polychlorinated biphenyl-degrading bacterium isolated from biphenyl-contaminated soil in Japan.</title>
        <authorList>
            <person name="Kimura N."/>
            <person name="Watanabe T."/>
            <person name="Suenaga H."/>
            <person name="Fujihara H."/>
            <person name="Futagami T."/>
            <person name="Goto M."/>
            <person name="Hanada S."/>
            <person name="Hirose J."/>
        </authorList>
    </citation>
    <scope>NUCLEOTIDE SEQUENCE [LARGE SCALE GENOMIC DNA]</scope>
    <source>
        <strain evidence="3">DSM 10086 / NBRC 110670 / KF707</strain>
    </source>
</reference>
<name>A0AAD1C2W2_METFU</name>
<sequence>MLKRSLLGLLAALSLTLVGCALSPQQLSPQPRLTGPLTPVGQGQPVVVRVADGRPSPVLGTRGGIYSDTSTISVQGQDILPRLQAEAEAAVRLLGFTPSPNAYNAPQLTLTLADLKYVSPKETYVTEATISASFRVDVQNATRRYSGKYGASLNQRFGSAPNQQTNTKLVGDVLSDALTRAFKDPTIGQVLAQ</sequence>
<evidence type="ECO:0000256" key="1">
    <source>
        <dbReference type="SAM" id="SignalP"/>
    </source>
</evidence>
<dbReference type="PROSITE" id="PS51257">
    <property type="entry name" value="PROKAR_LIPOPROTEIN"/>
    <property type="match status" value="1"/>
</dbReference>
<keyword evidence="3" id="KW-1185">Reference proteome</keyword>
<reference evidence="3" key="1">
    <citation type="submission" date="2015-05" db="EMBL/GenBank/DDBJ databases">
        <title>Draft genome sequencing of a biphenyl-degrading bacterium, Pseudomonas balearica KF707 (=NBRC110670).</title>
        <authorList>
            <person name="Kimura N."/>
            <person name="Hirose J."/>
            <person name="Watanabe T."/>
            <person name="Suenaga H."/>
            <person name="Fujihara H."/>
            <person name="Noguchi M."/>
            <person name="Hashimoto M."/>
            <person name="Shimodaira J."/>
            <person name="Tsuchikane K."/>
            <person name="Hosoyama A."/>
            <person name="Yamazoe A."/>
            <person name="Fujita N."/>
            <person name="Furukawa K."/>
        </authorList>
    </citation>
    <scope>NUCLEOTIDE SEQUENCE [LARGE SCALE GENOMIC DNA]</scope>
    <source>
        <strain evidence="3">DSM 10086 / NBRC 110670 / KF707</strain>
    </source>
</reference>
<dbReference type="EMBL" id="AP014862">
    <property type="protein sequence ID" value="BAU76459.1"/>
    <property type="molecule type" value="Genomic_DNA"/>
</dbReference>
<accession>A0AAD1C2W2</accession>
<proteinExistence type="predicted"/>
<evidence type="ECO:0000313" key="3">
    <source>
        <dbReference type="Proteomes" id="UP000218554"/>
    </source>
</evidence>
<protein>
    <submittedName>
        <fullName evidence="2">Lipoprotein, putative</fullName>
    </submittedName>
</protein>
<feature type="chain" id="PRO_5041960967" evidence="1">
    <location>
        <begin position="22"/>
        <end position="193"/>
    </location>
</feature>
<dbReference type="Proteomes" id="UP000218554">
    <property type="component" value="Chromosome"/>
</dbReference>